<comment type="caution">
    <text evidence="4">The sequence shown here is derived from an EMBL/GenBank/DDBJ whole genome shotgun (WGS) entry which is preliminary data.</text>
</comment>
<dbReference type="InterPro" id="IPR014145">
    <property type="entry name" value="LigD_pol_dom"/>
</dbReference>
<evidence type="ECO:0000259" key="3">
    <source>
        <dbReference type="PROSITE" id="PS50160"/>
    </source>
</evidence>
<dbReference type="OrthoDB" id="9802472at2"/>
<dbReference type="AlphaFoldDB" id="A0A5D4TUE5"/>
<dbReference type="NCBIfam" id="TIGR02776">
    <property type="entry name" value="NHEJ_ligase_prk"/>
    <property type="match status" value="1"/>
</dbReference>
<dbReference type="GO" id="GO:0003910">
    <property type="term" value="F:DNA ligase (ATP) activity"/>
    <property type="evidence" value="ECO:0007669"/>
    <property type="project" value="UniProtKB-EC"/>
</dbReference>
<dbReference type="Gene3D" id="3.30.470.30">
    <property type="entry name" value="DNA ligase/mRNA capping enzyme"/>
    <property type="match status" value="1"/>
</dbReference>
<dbReference type="Pfam" id="PF01068">
    <property type="entry name" value="DNA_ligase_A_M"/>
    <property type="match status" value="1"/>
</dbReference>
<dbReference type="NCBIfam" id="TIGR02778">
    <property type="entry name" value="ligD_pol"/>
    <property type="match status" value="1"/>
</dbReference>
<comment type="similarity">
    <text evidence="2">In the N-terminal section; belongs to the LigD polymerase family.</text>
</comment>
<dbReference type="RefSeq" id="WP_148971055.1">
    <property type="nucleotide sequence ID" value="NZ_JBNIKW010000012.1"/>
</dbReference>
<protein>
    <submittedName>
        <fullName evidence="4">DNA ligase D</fullName>
        <ecNumber evidence="4">6.5.1.1</ecNumber>
    </submittedName>
</protein>
<dbReference type="CDD" id="cd07906">
    <property type="entry name" value="Adenylation_DNA_ligase_LigD_LigC"/>
    <property type="match status" value="1"/>
</dbReference>
<dbReference type="GO" id="GO:0005524">
    <property type="term" value="F:ATP binding"/>
    <property type="evidence" value="ECO:0007669"/>
    <property type="project" value="InterPro"/>
</dbReference>
<dbReference type="NCBIfam" id="NF007211">
    <property type="entry name" value="PRK09633.1"/>
    <property type="match status" value="1"/>
</dbReference>
<proteinExistence type="inferred from homology"/>
<dbReference type="InterPro" id="IPR052171">
    <property type="entry name" value="NHEJ_LigD"/>
</dbReference>
<accession>A0A5D4TUE5</accession>
<dbReference type="GO" id="GO:0006310">
    <property type="term" value="P:DNA recombination"/>
    <property type="evidence" value="ECO:0007669"/>
    <property type="project" value="InterPro"/>
</dbReference>
<evidence type="ECO:0000256" key="1">
    <source>
        <dbReference type="ARBA" id="ARBA00049981"/>
    </source>
</evidence>
<dbReference type="PROSITE" id="PS50160">
    <property type="entry name" value="DNA_LIGASE_A3"/>
    <property type="match status" value="1"/>
</dbReference>
<dbReference type="Proteomes" id="UP000324269">
    <property type="component" value="Unassembled WGS sequence"/>
</dbReference>
<dbReference type="EC" id="6.5.1.1" evidence="4"/>
<dbReference type="EMBL" id="VTEZ01000010">
    <property type="protein sequence ID" value="TYS79543.1"/>
    <property type="molecule type" value="Genomic_DNA"/>
</dbReference>
<dbReference type="Pfam" id="PF21686">
    <property type="entry name" value="LigD_Prim-Pol"/>
    <property type="match status" value="1"/>
</dbReference>
<dbReference type="GO" id="GO:0006281">
    <property type="term" value="P:DNA repair"/>
    <property type="evidence" value="ECO:0007669"/>
    <property type="project" value="InterPro"/>
</dbReference>
<gene>
    <name evidence="4" type="ORF">FZC85_21020</name>
</gene>
<feature type="domain" description="ATP-dependent DNA ligase family profile" evidence="3">
    <location>
        <begin position="116"/>
        <end position="232"/>
    </location>
</feature>
<name>A0A5D4TUE5_9BACI</name>
<keyword evidence="4" id="KW-0436">Ligase</keyword>
<dbReference type="SUPFAM" id="SSF56091">
    <property type="entry name" value="DNA ligase/mRNA capping enzyme, catalytic domain"/>
    <property type="match status" value="1"/>
</dbReference>
<dbReference type="Gene3D" id="3.90.920.10">
    <property type="entry name" value="DNA primase, PRIM domain"/>
    <property type="match status" value="1"/>
</dbReference>
<evidence type="ECO:0000256" key="2">
    <source>
        <dbReference type="ARBA" id="ARBA00049990"/>
    </source>
</evidence>
<dbReference type="PANTHER" id="PTHR42705">
    <property type="entry name" value="BIFUNCTIONAL NON-HOMOLOGOUS END JOINING PROTEIN LIGD"/>
    <property type="match status" value="1"/>
</dbReference>
<evidence type="ECO:0000313" key="4">
    <source>
        <dbReference type="EMBL" id="TYS79543.1"/>
    </source>
</evidence>
<dbReference type="PANTHER" id="PTHR42705:SF2">
    <property type="entry name" value="BIFUNCTIONAL NON-HOMOLOGOUS END JOINING PROTEIN LIGD"/>
    <property type="match status" value="1"/>
</dbReference>
<sequence length="620" mass="72392">MKPMLPTLYDELPENEDWLYEVKYDGFRAVLNVHSKNQISLQSRNGKELLPHFPEIGEQIKTLLNKKNLTVPIILDGEIALLRSPYSSEFFELQVRGRMRNKQKIDHAAAGRPVKFLAFDLLQFGKKSFAPEPYLTRKEKLKEVFTFLQLPLDPSPSHPSSLQMVSYFKDREEIWELVEKEEGEGVVAKRKHSKWEAGKRSTSWVKTKNWKHCHCFITALDETNDYFHIGIFDDEKIIPIGLFHFGLSPEEKKTLKAMIKKNSTKNEHSLHYIDPAITVEISYLNWYEGQLREPHFHRFLFSISPKSCTMEQFKLDEASLPPGVEITHPDKELFQKVSMTKLDYVRYLRKMSVAILPFLQDRPLTCIRFPHGLFGESFYQKNTPDYAPSFIETYKEDNIDYTVCNNLETLIWLGNQLALEFHIPFQRTKDSSVTEVVFDLDPPGRDQFSLAVKAASIMKELFDRLNLHSFVKTSGNKGLQVYIPIPPGYTWKDTGLFTEFIAHYLVTNYPEDFTIERLKKNRKGRLYVDYIQHGEGKTIIAPYSLRGNEDALVATPLWWYEVNEDLHPEHFTIDVVLQRFQKMGCPFTRFEWVKDLQPFDKVIQFLKQQSNNKKKSVPKA</sequence>
<dbReference type="InterPro" id="IPR014143">
    <property type="entry name" value="NHEJ_ligase_prk"/>
</dbReference>
<evidence type="ECO:0000313" key="5">
    <source>
        <dbReference type="Proteomes" id="UP000324269"/>
    </source>
</evidence>
<organism evidence="4 5">
    <name type="scientific">Rossellomorea aquimaris</name>
    <dbReference type="NCBI Taxonomy" id="189382"/>
    <lineage>
        <taxon>Bacteria</taxon>
        <taxon>Bacillati</taxon>
        <taxon>Bacillota</taxon>
        <taxon>Bacilli</taxon>
        <taxon>Bacillales</taxon>
        <taxon>Bacillaceae</taxon>
        <taxon>Rossellomorea</taxon>
    </lineage>
</organism>
<dbReference type="InterPro" id="IPR012310">
    <property type="entry name" value="DNA_ligase_ATP-dep_cent"/>
</dbReference>
<comment type="similarity">
    <text evidence="1">In the C-terminal section; belongs to the ATP-dependent DNA ligase family.</text>
</comment>
<reference evidence="4 5" key="1">
    <citation type="submission" date="2019-08" db="EMBL/GenBank/DDBJ databases">
        <title>Bacillus genomes from the desert of Cuatro Cienegas, Coahuila.</title>
        <authorList>
            <person name="Olmedo-Alvarez G."/>
        </authorList>
    </citation>
    <scope>NUCLEOTIDE SEQUENCE [LARGE SCALE GENOMIC DNA]</scope>
    <source>
        <strain evidence="4 5">CH87b_3T</strain>
    </source>
</reference>